<dbReference type="PANTHER" id="PTHR13318">
    <property type="entry name" value="PARTNER OF PAIRED, ISOFORM B-RELATED"/>
    <property type="match status" value="1"/>
</dbReference>
<dbReference type="EMBL" id="JAIXMP010000011">
    <property type="protein sequence ID" value="KAI9265268.1"/>
    <property type="molecule type" value="Genomic_DNA"/>
</dbReference>
<dbReference type="InterPro" id="IPR036047">
    <property type="entry name" value="F-box-like_dom_sf"/>
</dbReference>
<keyword evidence="3" id="KW-1185">Reference proteome</keyword>
<dbReference type="Proteomes" id="UP001209540">
    <property type="component" value="Unassembled WGS sequence"/>
</dbReference>
<proteinExistence type="predicted"/>
<protein>
    <recommendedName>
        <fullName evidence="4">F-box domain-containing protein</fullName>
    </recommendedName>
</protein>
<gene>
    <name evidence="2" type="ORF">BDA99DRAFT_508172</name>
</gene>
<dbReference type="GO" id="GO:0019005">
    <property type="term" value="C:SCF ubiquitin ligase complex"/>
    <property type="evidence" value="ECO:0007669"/>
    <property type="project" value="TreeGrafter"/>
</dbReference>
<evidence type="ECO:0008006" key="4">
    <source>
        <dbReference type="Google" id="ProtNLM"/>
    </source>
</evidence>
<name>A0AAD5PGR7_9FUNG</name>
<evidence type="ECO:0000256" key="1">
    <source>
        <dbReference type="SAM" id="MobiDB-lite"/>
    </source>
</evidence>
<sequence length="763" mass="87437">MAESLPPHFLDTLESFPGQIQRIKDAFIHQNYQELVEHASTTINYVYEQNLLLLALLDIRSHGHTMNGQYNEAYADAQKMTKIVPTSTAGYTRVGHLLSMYGDQISSTVGANNEDHSNSNNNSNFRVSPPPQQQQQQDHHHQTNPQPLEVTNNIRSLEISRQGRRPHQTDRYSMEETSKDSERTRNGGEGVGIKILRINTTDPLRLFPDGITKRIITLLPQNDRLVCIQVSKLWQKEILGCAEAWKGLKLEFHGVNDTLSIRLLNFCCDHVENLYISHSTTEKIQYHILKALQKRSFGKIQSFSLFASKNGIQIMDHFTADITNALYSIRNTLTGLNINFSCDYDINPTITIATILDTCRNLTDLVYRNRNIKVSTFIGNLTTLDNHRHLVNLELNAETISKQNIESIIQICRQLRRINVGNYCGDKSVLDMFLTQTATPNLEILGINSYVTDGVPQLTEKEDSNWREIGLRVLWITQEFSDELSVSYETKIFQLMHRNMKTLETINVTLPKTTTHNIMNLFKSRKRPQDYSDLNFIKIKSLTFNSSPTVIYKFKMDKSIRKSITLKHLELDGLTYMSQLADILLKMPPLERLSVIGRQEESFFEPDPSNSRSLNILFARYSSFSLLKSLHLEQHRGVSDTTLITVAGTKSLKKITFAYLHYVSTNGIKDFFYKIGSQLTNISLESMDCITDDVLAVLGEQRKYLSSVNLKRLDHVTDQGIKTLIDKSHSRLETLGIYWCKKTTENCKVDPERKIKYISYLNY</sequence>
<comment type="caution">
    <text evidence="2">The sequence shown here is derived from an EMBL/GenBank/DDBJ whole genome shotgun (WGS) entry which is preliminary data.</text>
</comment>
<dbReference type="InterPro" id="IPR032675">
    <property type="entry name" value="LRR_dom_sf"/>
</dbReference>
<reference evidence="2" key="1">
    <citation type="journal article" date="2022" name="IScience">
        <title>Evolution of zygomycete secretomes and the origins of terrestrial fungal ecologies.</title>
        <authorList>
            <person name="Chang Y."/>
            <person name="Wang Y."/>
            <person name="Mondo S."/>
            <person name="Ahrendt S."/>
            <person name="Andreopoulos W."/>
            <person name="Barry K."/>
            <person name="Beard J."/>
            <person name="Benny G.L."/>
            <person name="Blankenship S."/>
            <person name="Bonito G."/>
            <person name="Cuomo C."/>
            <person name="Desiro A."/>
            <person name="Gervers K.A."/>
            <person name="Hundley H."/>
            <person name="Kuo A."/>
            <person name="LaButti K."/>
            <person name="Lang B.F."/>
            <person name="Lipzen A."/>
            <person name="O'Donnell K."/>
            <person name="Pangilinan J."/>
            <person name="Reynolds N."/>
            <person name="Sandor L."/>
            <person name="Smith M.E."/>
            <person name="Tsang A."/>
            <person name="Grigoriev I.V."/>
            <person name="Stajich J.E."/>
            <person name="Spatafora J.W."/>
        </authorList>
    </citation>
    <scope>NUCLEOTIDE SEQUENCE</scope>
    <source>
        <strain evidence="2">RSA 2281</strain>
    </source>
</reference>
<dbReference type="AlphaFoldDB" id="A0AAD5PGR7"/>
<evidence type="ECO:0000313" key="2">
    <source>
        <dbReference type="EMBL" id="KAI9265268.1"/>
    </source>
</evidence>
<dbReference type="GO" id="GO:0031146">
    <property type="term" value="P:SCF-dependent proteasomal ubiquitin-dependent protein catabolic process"/>
    <property type="evidence" value="ECO:0007669"/>
    <property type="project" value="TreeGrafter"/>
</dbReference>
<dbReference type="Gene3D" id="3.80.10.10">
    <property type="entry name" value="Ribonuclease Inhibitor"/>
    <property type="match status" value="2"/>
</dbReference>
<reference evidence="2" key="2">
    <citation type="submission" date="2023-02" db="EMBL/GenBank/DDBJ databases">
        <authorList>
            <consortium name="DOE Joint Genome Institute"/>
            <person name="Mondo S.J."/>
            <person name="Chang Y."/>
            <person name="Wang Y."/>
            <person name="Ahrendt S."/>
            <person name="Andreopoulos W."/>
            <person name="Barry K."/>
            <person name="Beard J."/>
            <person name="Benny G.L."/>
            <person name="Blankenship S."/>
            <person name="Bonito G."/>
            <person name="Cuomo C."/>
            <person name="Desiro A."/>
            <person name="Gervers K.A."/>
            <person name="Hundley H."/>
            <person name="Kuo A."/>
            <person name="LaButti K."/>
            <person name="Lang B.F."/>
            <person name="Lipzen A."/>
            <person name="O'Donnell K."/>
            <person name="Pangilinan J."/>
            <person name="Reynolds N."/>
            <person name="Sandor L."/>
            <person name="Smith M.W."/>
            <person name="Tsang A."/>
            <person name="Grigoriev I.V."/>
            <person name="Stajich J.E."/>
            <person name="Spatafora J.W."/>
        </authorList>
    </citation>
    <scope>NUCLEOTIDE SEQUENCE</scope>
    <source>
        <strain evidence="2">RSA 2281</strain>
    </source>
</reference>
<feature type="region of interest" description="Disordered" evidence="1">
    <location>
        <begin position="108"/>
        <end position="188"/>
    </location>
</feature>
<accession>A0AAD5PGR7</accession>
<evidence type="ECO:0000313" key="3">
    <source>
        <dbReference type="Proteomes" id="UP001209540"/>
    </source>
</evidence>
<dbReference type="SUPFAM" id="SSF52047">
    <property type="entry name" value="RNI-like"/>
    <property type="match status" value="1"/>
</dbReference>
<organism evidence="2 3">
    <name type="scientific">Phascolomyces articulosus</name>
    <dbReference type="NCBI Taxonomy" id="60185"/>
    <lineage>
        <taxon>Eukaryota</taxon>
        <taxon>Fungi</taxon>
        <taxon>Fungi incertae sedis</taxon>
        <taxon>Mucoromycota</taxon>
        <taxon>Mucoromycotina</taxon>
        <taxon>Mucoromycetes</taxon>
        <taxon>Mucorales</taxon>
        <taxon>Lichtheimiaceae</taxon>
        <taxon>Phascolomyces</taxon>
    </lineage>
</organism>
<feature type="compositionally biased region" description="Basic and acidic residues" evidence="1">
    <location>
        <begin position="167"/>
        <end position="186"/>
    </location>
</feature>
<dbReference type="SUPFAM" id="SSF81383">
    <property type="entry name" value="F-box domain"/>
    <property type="match status" value="1"/>
</dbReference>